<sequence>MRDRREWECGCGRNELGARGEASGDALEYLTEGFSPWTLLRPKGRVVIRSYFGFEFFLWAGAGATSKLAFNLGSRLELSISDPSRRLNSDHQEPEWLRAFEAPRMAKCRKIVI</sequence>
<gene>
    <name evidence="1" type="ORF">GYMLUDRAFT_821430</name>
</gene>
<keyword evidence="2" id="KW-1185">Reference proteome</keyword>
<reference evidence="1 2" key="1">
    <citation type="submission" date="2014-04" db="EMBL/GenBank/DDBJ databases">
        <title>Evolutionary Origins and Diversification of the Mycorrhizal Mutualists.</title>
        <authorList>
            <consortium name="DOE Joint Genome Institute"/>
            <consortium name="Mycorrhizal Genomics Consortium"/>
            <person name="Kohler A."/>
            <person name="Kuo A."/>
            <person name="Nagy L.G."/>
            <person name="Floudas D."/>
            <person name="Copeland A."/>
            <person name="Barry K.W."/>
            <person name="Cichocki N."/>
            <person name="Veneault-Fourrey C."/>
            <person name="LaButti K."/>
            <person name="Lindquist E.A."/>
            <person name="Lipzen A."/>
            <person name="Lundell T."/>
            <person name="Morin E."/>
            <person name="Murat C."/>
            <person name="Riley R."/>
            <person name="Ohm R."/>
            <person name="Sun H."/>
            <person name="Tunlid A."/>
            <person name="Henrissat B."/>
            <person name="Grigoriev I.V."/>
            <person name="Hibbett D.S."/>
            <person name="Martin F."/>
        </authorList>
    </citation>
    <scope>NUCLEOTIDE SEQUENCE [LARGE SCALE GENOMIC DNA]</scope>
    <source>
        <strain evidence="1 2">FD-317 M1</strain>
    </source>
</reference>
<accession>A0A0D0CM02</accession>
<proteinExistence type="predicted"/>
<organism evidence="1 2">
    <name type="scientific">Collybiopsis luxurians FD-317 M1</name>
    <dbReference type="NCBI Taxonomy" id="944289"/>
    <lineage>
        <taxon>Eukaryota</taxon>
        <taxon>Fungi</taxon>
        <taxon>Dikarya</taxon>
        <taxon>Basidiomycota</taxon>
        <taxon>Agaricomycotina</taxon>
        <taxon>Agaricomycetes</taxon>
        <taxon>Agaricomycetidae</taxon>
        <taxon>Agaricales</taxon>
        <taxon>Marasmiineae</taxon>
        <taxon>Omphalotaceae</taxon>
        <taxon>Collybiopsis</taxon>
        <taxon>Collybiopsis luxurians</taxon>
    </lineage>
</organism>
<dbReference type="AlphaFoldDB" id="A0A0D0CM02"/>
<protein>
    <submittedName>
        <fullName evidence="1">Uncharacterized protein</fullName>
    </submittedName>
</protein>
<evidence type="ECO:0000313" key="1">
    <source>
        <dbReference type="EMBL" id="KIK56208.1"/>
    </source>
</evidence>
<dbReference type="HOGENOM" id="CLU_2133782_0_0_1"/>
<evidence type="ECO:0000313" key="2">
    <source>
        <dbReference type="Proteomes" id="UP000053593"/>
    </source>
</evidence>
<dbReference type="Proteomes" id="UP000053593">
    <property type="component" value="Unassembled WGS sequence"/>
</dbReference>
<dbReference type="EMBL" id="KN834799">
    <property type="protein sequence ID" value="KIK56208.1"/>
    <property type="molecule type" value="Genomic_DNA"/>
</dbReference>
<name>A0A0D0CM02_9AGAR</name>